<dbReference type="PROSITE" id="PS50405">
    <property type="entry name" value="GST_CTER"/>
    <property type="match status" value="1"/>
</dbReference>
<dbReference type="SFLD" id="SFLDG00358">
    <property type="entry name" value="Main_(cytGST)"/>
    <property type="match status" value="1"/>
</dbReference>
<gene>
    <name evidence="3" type="ORF">KCG34_04750</name>
</gene>
<dbReference type="EMBL" id="CP073078">
    <property type="protein sequence ID" value="QUD89195.1"/>
    <property type="molecule type" value="Genomic_DNA"/>
</dbReference>
<dbReference type="RefSeq" id="WP_211939247.1">
    <property type="nucleotide sequence ID" value="NZ_CP073078.1"/>
</dbReference>
<dbReference type="PANTHER" id="PTHR44051">
    <property type="entry name" value="GLUTATHIONE S-TRANSFERASE-RELATED"/>
    <property type="match status" value="1"/>
</dbReference>
<name>A0A975G155_9CAUL</name>
<dbReference type="SUPFAM" id="SSF52833">
    <property type="entry name" value="Thioredoxin-like"/>
    <property type="match status" value="1"/>
</dbReference>
<accession>A0A975G155</accession>
<reference evidence="3" key="1">
    <citation type="submission" date="2021-04" db="EMBL/GenBank/DDBJ databases">
        <title>The complete genome sequence of Caulobacter sp. S6.</title>
        <authorList>
            <person name="Tang Y."/>
            <person name="Ouyang W."/>
            <person name="Liu Q."/>
            <person name="Huang B."/>
            <person name="Guo Z."/>
            <person name="Lei P."/>
        </authorList>
    </citation>
    <scope>NUCLEOTIDE SEQUENCE</scope>
    <source>
        <strain evidence="3">S6</strain>
    </source>
</reference>
<dbReference type="PANTHER" id="PTHR44051:SF8">
    <property type="entry name" value="GLUTATHIONE S-TRANSFERASE GSTA"/>
    <property type="match status" value="1"/>
</dbReference>
<dbReference type="InterPro" id="IPR004045">
    <property type="entry name" value="Glutathione_S-Trfase_N"/>
</dbReference>
<dbReference type="Proteomes" id="UP000676409">
    <property type="component" value="Chromosome"/>
</dbReference>
<dbReference type="SUPFAM" id="SSF47616">
    <property type="entry name" value="GST C-terminal domain-like"/>
    <property type="match status" value="1"/>
</dbReference>
<dbReference type="PROSITE" id="PS50404">
    <property type="entry name" value="GST_NTER"/>
    <property type="match status" value="1"/>
</dbReference>
<dbReference type="Pfam" id="PF13417">
    <property type="entry name" value="GST_N_3"/>
    <property type="match status" value="1"/>
</dbReference>
<dbReference type="Gene3D" id="3.40.30.10">
    <property type="entry name" value="Glutaredoxin"/>
    <property type="match status" value="1"/>
</dbReference>
<organism evidence="3 4">
    <name type="scientific">Phenylobacterium montanum</name>
    <dbReference type="NCBI Taxonomy" id="2823693"/>
    <lineage>
        <taxon>Bacteria</taxon>
        <taxon>Pseudomonadati</taxon>
        <taxon>Pseudomonadota</taxon>
        <taxon>Alphaproteobacteria</taxon>
        <taxon>Caulobacterales</taxon>
        <taxon>Caulobacteraceae</taxon>
        <taxon>Phenylobacterium</taxon>
    </lineage>
</organism>
<dbReference type="AlphaFoldDB" id="A0A975G155"/>
<sequence>MSRSPVTLHTVPGSPYGRVVMIALEEKGASYRIAPLAFGDHKKPNYLALQPFGRIPVLDDGDFRLYETQAILRYVDRAFEGPALQPKEPKALARMDQLMNIIDWYLFPQVTVTIPYQRIVVPLMLGGQPDEAVVAEGVPKARHCVGAIEDLMAGQPFLTGDNLSLADIMMFTHIDYLAATPEGREILEGRPLLAWLGRMQARDSVKATNPPAQPAAA</sequence>
<evidence type="ECO:0000259" key="1">
    <source>
        <dbReference type="PROSITE" id="PS50404"/>
    </source>
</evidence>
<feature type="domain" description="GST N-terminal" evidence="1">
    <location>
        <begin position="4"/>
        <end position="83"/>
    </location>
</feature>
<dbReference type="InterPro" id="IPR036249">
    <property type="entry name" value="Thioredoxin-like_sf"/>
</dbReference>
<protein>
    <submittedName>
        <fullName evidence="3">Glutathione S-transferase family protein</fullName>
    </submittedName>
</protein>
<evidence type="ECO:0000313" key="4">
    <source>
        <dbReference type="Proteomes" id="UP000676409"/>
    </source>
</evidence>
<dbReference type="Gene3D" id="1.20.1050.10">
    <property type="match status" value="1"/>
</dbReference>
<keyword evidence="4" id="KW-1185">Reference proteome</keyword>
<feature type="domain" description="GST C-terminal" evidence="2">
    <location>
        <begin position="88"/>
        <end position="217"/>
    </location>
</feature>
<dbReference type="InterPro" id="IPR036282">
    <property type="entry name" value="Glutathione-S-Trfase_C_sf"/>
</dbReference>
<dbReference type="InterPro" id="IPR010987">
    <property type="entry name" value="Glutathione-S-Trfase_C-like"/>
</dbReference>
<proteinExistence type="predicted"/>
<dbReference type="KEGG" id="caul:KCG34_04750"/>
<evidence type="ECO:0000313" key="3">
    <source>
        <dbReference type="EMBL" id="QUD89195.1"/>
    </source>
</evidence>
<evidence type="ECO:0000259" key="2">
    <source>
        <dbReference type="PROSITE" id="PS50405"/>
    </source>
</evidence>
<dbReference type="InterPro" id="IPR040079">
    <property type="entry name" value="Glutathione_S-Trfase"/>
</dbReference>
<dbReference type="Pfam" id="PF13410">
    <property type="entry name" value="GST_C_2"/>
    <property type="match status" value="1"/>
</dbReference>
<dbReference type="SFLD" id="SFLDS00019">
    <property type="entry name" value="Glutathione_Transferase_(cytos"/>
    <property type="match status" value="1"/>
</dbReference>